<dbReference type="GeneID" id="73340947"/>
<organism evidence="1 2">
    <name type="scientific">Colletotrichum lupini</name>
    <dbReference type="NCBI Taxonomy" id="145971"/>
    <lineage>
        <taxon>Eukaryota</taxon>
        <taxon>Fungi</taxon>
        <taxon>Dikarya</taxon>
        <taxon>Ascomycota</taxon>
        <taxon>Pezizomycotina</taxon>
        <taxon>Sordariomycetes</taxon>
        <taxon>Hypocreomycetidae</taxon>
        <taxon>Glomerellales</taxon>
        <taxon>Glomerellaceae</taxon>
        <taxon>Colletotrichum</taxon>
        <taxon>Colletotrichum acutatum species complex</taxon>
    </lineage>
</organism>
<gene>
    <name evidence="1" type="ORF">CLUP02_06940</name>
</gene>
<protein>
    <submittedName>
        <fullName evidence="1">Uncharacterized protein</fullName>
    </submittedName>
</protein>
<dbReference type="KEGG" id="clup:CLUP02_06940"/>
<sequence>MSNFTPGTLSEFDLVLSITQDALNAQFLHLFLTPLADDDSKYLINHSLVLKPSPKSQAGIYGTIECPQVLMNLPANVDNARVVKLAFKFLTNSPSSPGDPSKGVPLYGKKLTEANCY</sequence>
<keyword evidence="2" id="KW-1185">Reference proteome</keyword>
<reference evidence="1" key="1">
    <citation type="journal article" date="2021" name="Mol. Plant Microbe Interact.">
        <title>Complete Genome Sequence of the Plant-Pathogenic Fungus Colletotrichum lupini.</title>
        <authorList>
            <person name="Baroncelli R."/>
            <person name="Pensec F."/>
            <person name="Da Lio D."/>
            <person name="Boufleur T."/>
            <person name="Vicente I."/>
            <person name="Sarrocco S."/>
            <person name="Picot A."/>
            <person name="Baraldi E."/>
            <person name="Sukno S."/>
            <person name="Thon M."/>
            <person name="Le Floch G."/>
        </authorList>
    </citation>
    <scope>NUCLEOTIDE SEQUENCE</scope>
    <source>
        <strain evidence="1">IMI 504893</strain>
    </source>
</reference>
<accession>A0A9Q8SQ12</accession>
<dbReference type="RefSeq" id="XP_049143080.1">
    <property type="nucleotide sequence ID" value="XM_049285937.1"/>
</dbReference>
<name>A0A9Q8SQ12_9PEZI</name>
<dbReference type="EMBL" id="CP019475">
    <property type="protein sequence ID" value="UQC81454.1"/>
    <property type="molecule type" value="Genomic_DNA"/>
</dbReference>
<evidence type="ECO:0000313" key="1">
    <source>
        <dbReference type="EMBL" id="UQC81454.1"/>
    </source>
</evidence>
<dbReference type="AlphaFoldDB" id="A0A9Q8SQ12"/>
<proteinExistence type="predicted"/>
<dbReference type="Proteomes" id="UP000830671">
    <property type="component" value="Chromosome 3"/>
</dbReference>
<evidence type="ECO:0000313" key="2">
    <source>
        <dbReference type="Proteomes" id="UP000830671"/>
    </source>
</evidence>